<dbReference type="GO" id="GO:0034220">
    <property type="term" value="P:monoatomic ion transmembrane transport"/>
    <property type="evidence" value="ECO:0007669"/>
    <property type="project" value="InterPro"/>
</dbReference>
<evidence type="ECO:0000256" key="9">
    <source>
        <dbReference type="ARBA" id="ARBA00023136"/>
    </source>
</evidence>
<dbReference type="InterPro" id="IPR001702">
    <property type="entry name" value="Porin_Gram-ve"/>
</dbReference>
<comment type="subcellular location">
    <subcellularLocation>
        <location evidence="1">Cell outer membrane</location>
        <topology evidence="1">Multi-pass membrane protein</topology>
    </subcellularLocation>
</comment>
<comment type="subunit">
    <text evidence="2">Homotrimer.</text>
</comment>
<evidence type="ECO:0000256" key="11">
    <source>
        <dbReference type="SAM" id="SignalP"/>
    </source>
</evidence>
<dbReference type="EMBL" id="AP014879">
    <property type="protein sequence ID" value="BAV34627.1"/>
    <property type="molecule type" value="Genomic_DNA"/>
</dbReference>
<dbReference type="RefSeq" id="WP_096361347.1">
    <property type="nucleotide sequence ID" value="NZ_AP014879.1"/>
</dbReference>
<dbReference type="KEGG" id="slim:SCL_2349"/>
<dbReference type="SUPFAM" id="SSF56935">
    <property type="entry name" value="Porins"/>
    <property type="match status" value="1"/>
</dbReference>
<sequence length="346" mass="36154">MKKKLLMAAVGAALVAGPMVAAHAAGATLYGHFHMSMDRIDNDVNEEGFMANNSSRFGIKGDEDLGGGLKAIYQVESPIFAADEGTGGFGGTLRNTFMGFAGSWGTVKLGRHDTAYKDLGRKLDNFNEQVGDMRNFIGNAGAYDARVSNMIRYESPNFSGFNAVVQNTSNAGSDAAGNTSNKDTSVGLNFSSGPLFVGAAWNEVGNTGSDNDTTGIRLAGAYTMDAFTIGLLWESLSDMGGVSGADRDAMGLVAAMTMGNNKFKFHWLNADKVDNSATDNGGDMWAIGVDHVFSKTAMVYLNYASVSNDTAGTFTTSSANGGHGDNLTTAAGNDATGISAGYILKF</sequence>
<dbReference type="PRINTS" id="PR00184">
    <property type="entry name" value="NEISSPPORIN"/>
</dbReference>
<dbReference type="GO" id="GO:0046930">
    <property type="term" value="C:pore complex"/>
    <property type="evidence" value="ECO:0007669"/>
    <property type="project" value="UniProtKB-KW"/>
</dbReference>
<organism evidence="13 14">
    <name type="scientific">Sulfuricaulis limicola</name>
    <dbReference type="NCBI Taxonomy" id="1620215"/>
    <lineage>
        <taxon>Bacteria</taxon>
        <taxon>Pseudomonadati</taxon>
        <taxon>Pseudomonadota</taxon>
        <taxon>Gammaproteobacteria</taxon>
        <taxon>Acidiferrobacterales</taxon>
        <taxon>Acidiferrobacteraceae</taxon>
        <taxon>Sulfuricaulis</taxon>
    </lineage>
</organism>
<keyword evidence="14" id="KW-1185">Reference proteome</keyword>
<dbReference type="InParanoid" id="A0A1B4XIK5"/>
<gene>
    <name evidence="13" type="ORF">SCL_2349</name>
</gene>
<dbReference type="PANTHER" id="PTHR34501">
    <property type="entry name" value="PROTEIN YDDL-RELATED"/>
    <property type="match status" value="1"/>
</dbReference>
<evidence type="ECO:0000256" key="1">
    <source>
        <dbReference type="ARBA" id="ARBA00004571"/>
    </source>
</evidence>
<evidence type="ECO:0000256" key="6">
    <source>
        <dbReference type="ARBA" id="ARBA00022729"/>
    </source>
</evidence>
<evidence type="ECO:0000256" key="4">
    <source>
        <dbReference type="ARBA" id="ARBA00022452"/>
    </source>
</evidence>
<evidence type="ECO:0000313" key="14">
    <source>
        <dbReference type="Proteomes" id="UP000243180"/>
    </source>
</evidence>
<keyword evidence="8" id="KW-0626">Porin</keyword>
<evidence type="ECO:0000256" key="8">
    <source>
        <dbReference type="ARBA" id="ARBA00023114"/>
    </source>
</evidence>
<dbReference type="GO" id="GO:0009279">
    <property type="term" value="C:cell outer membrane"/>
    <property type="evidence" value="ECO:0007669"/>
    <property type="project" value="UniProtKB-SubCell"/>
</dbReference>
<dbReference type="OrthoDB" id="8173690at2"/>
<evidence type="ECO:0000256" key="7">
    <source>
        <dbReference type="ARBA" id="ARBA00023065"/>
    </source>
</evidence>
<keyword evidence="3" id="KW-0813">Transport</keyword>
<proteinExistence type="predicted"/>
<feature type="domain" description="Porin" evidence="12">
    <location>
        <begin position="12"/>
        <end position="310"/>
    </location>
</feature>
<dbReference type="CDD" id="cd00342">
    <property type="entry name" value="gram_neg_porins"/>
    <property type="match status" value="1"/>
</dbReference>
<dbReference type="GO" id="GO:0015288">
    <property type="term" value="F:porin activity"/>
    <property type="evidence" value="ECO:0007669"/>
    <property type="project" value="UniProtKB-KW"/>
</dbReference>
<name>A0A1B4XIK5_9GAMM</name>
<dbReference type="InterPro" id="IPR002299">
    <property type="entry name" value="Porin_Neis"/>
</dbReference>
<dbReference type="Proteomes" id="UP000243180">
    <property type="component" value="Chromosome"/>
</dbReference>
<evidence type="ECO:0000256" key="3">
    <source>
        <dbReference type="ARBA" id="ARBA00022448"/>
    </source>
</evidence>
<dbReference type="Gene3D" id="2.40.160.10">
    <property type="entry name" value="Porin"/>
    <property type="match status" value="1"/>
</dbReference>
<evidence type="ECO:0000256" key="10">
    <source>
        <dbReference type="ARBA" id="ARBA00023237"/>
    </source>
</evidence>
<dbReference type="InterPro" id="IPR023614">
    <property type="entry name" value="Porin_dom_sf"/>
</dbReference>
<feature type="chain" id="PRO_5008572458" evidence="11">
    <location>
        <begin position="25"/>
        <end position="346"/>
    </location>
</feature>
<protein>
    <submittedName>
        <fullName evidence="13">Porin</fullName>
    </submittedName>
</protein>
<evidence type="ECO:0000259" key="12">
    <source>
        <dbReference type="Pfam" id="PF13609"/>
    </source>
</evidence>
<dbReference type="InterPro" id="IPR033900">
    <property type="entry name" value="Gram_neg_porin_domain"/>
</dbReference>
<dbReference type="AlphaFoldDB" id="A0A1B4XIK5"/>
<dbReference type="Pfam" id="PF13609">
    <property type="entry name" value="Porin_4"/>
    <property type="match status" value="1"/>
</dbReference>
<keyword evidence="4" id="KW-1134">Transmembrane beta strand</keyword>
<keyword evidence="10" id="KW-0998">Cell outer membrane</keyword>
<evidence type="ECO:0000313" key="13">
    <source>
        <dbReference type="EMBL" id="BAV34627.1"/>
    </source>
</evidence>
<reference evidence="13 14" key="1">
    <citation type="submission" date="2015-05" db="EMBL/GenBank/DDBJ databases">
        <title>Complete genome sequence of a sulfur-oxidizing gammaproteobacterium strain HA5.</title>
        <authorList>
            <person name="Miura A."/>
            <person name="Kojima H."/>
            <person name="Fukui M."/>
        </authorList>
    </citation>
    <scope>NUCLEOTIDE SEQUENCE [LARGE SCALE GENOMIC DNA]</scope>
    <source>
        <strain evidence="13 14">HA5</strain>
    </source>
</reference>
<feature type="signal peptide" evidence="11">
    <location>
        <begin position="1"/>
        <end position="24"/>
    </location>
</feature>
<dbReference type="PANTHER" id="PTHR34501:SF9">
    <property type="entry name" value="MAJOR OUTER MEMBRANE PROTEIN P.IA"/>
    <property type="match status" value="1"/>
</dbReference>
<keyword evidence="5" id="KW-0812">Transmembrane</keyword>
<keyword evidence="7" id="KW-0406">Ion transport</keyword>
<accession>A0A1B4XIK5</accession>
<evidence type="ECO:0000256" key="2">
    <source>
        <dbReference type="ARBA" id="ARBA00011233"/>
    </source>
</evidence>
<keyword evidence="9" id="KW-0472">Membrane</keyword>
<dbReference type="PRINTS" id="PR00182">
    <property type="entry name" value="ECOLNEIPORIN"/>
</dbReference>
<evidence type="ECO:0000256" key="5">
    <source>
        <dbReference type="ARBA" id="ARBA00022692"/>
    </source>
</evidence>
<dbReference type="InterPro" id="IPR050298">
    <property type="entry name" value="Gram-neg_bact_OMP"/>
</dbReference>
<keyword evidence="6 11" id="KW-0732">Signal</keyword>